<comment type="caution">
    <text evidence="2">The sequence shown here is derived from an EMBL/GenBank/DDBJ whole genome shotgun (WGS) entry which is preliminary data.</text>
</comment>
<evidence type="ECO:0000259" key="1">
    <source>
        <dbReference type="Pfam" id="PF13304"/>
    </source>
</evidence>
<dbReference type="InterPro" id="IPR027417">
    <property type="entry name" value="P-loop_NTPase"/>
</dbReference>
<accession>A0A940IE44</accession>
<dbReference type="Proteomes" id="UP000712007">
    <property type="component" value="Unassembled WGS sequence"/>
</dbReference>
<evidence type="ECO:0000313" key="3">
    <source>
        <dbReference type="Proteomes" id="UP000712007"/>
    </source>
</evidence>
<protein>
    <submittedName>
        <fullName evidence="2">ATP-binding protein</fullName>
    </submittedName>
</protein>
<feature type="domain" description="ATPase AAA-type core" evidence="1">
    <location>
        <begin position="203"/>
        <end position="287"/>
    </location>
</feature>
<dbReference type="GO" id="GO:0016887">
    <property type="term" value="F:ATP hydrolysis activity"/>
    <property type="evidence" value="ECO:0007669"/>
    <property type="project" value="InterPro"/>
</dbReference>
<gene>
    <name evidence="2" type="ORF">IAC51_01255</name>
</gene>
<dbReference type="EMBL" id="JADIMV010000024">
    <property type="protein sequence ID" value="MBO8439259.1"/>
    <property type="molecule type" value="Genomic_DNA"/>
</dbReference>
<evidence type="ECO:0000313" key="2">
    <source>
        <dbReference type="EMBL" id="MBO8439259.1"/>
    </source>
</evidence>
<keyword evidence="2" id="KW-0547">Nucleotide-binding</keyword>
<proteinExistence type="predicted"/>
<dbReference type="AlphaFoldDB" id="A0A940IE44"/>
<reference evidence="2" key="2">
    <citation type="journal article" date="2021" name="PeerJ">
        <title>Extensive microbial diversity within the chicken gut microbiome revealed by metagenomics and culture.</title>
        <authorList>
            <person name="Gilroy R."/>
            <person name="Ravi A."/>
            <person name="Getino M."/>
            <person name="Pursley I."/>
            <person name="Horton D.L."/>
            <person name="Alikhan N.F."/>
            <person name="Baker D."/>
            <person name="Gharbi K."/>
            <person name="Hall N."/>
            <person name="Watson M."/>
            <person name="Adriaenssens E.M."/>
            <person name="Foster-Nyarko E."/>
            <person name="Jarju S."/>
            <person name="Secka A."/>
            <person name="Antonio M."/>
            <person name="Oren A."/>
            <person name="Chaudhuri R.R."/>
            <person name="La Ragione R."/>
            <person name="Hildebrand F."/>
            <person name="Pallen M.J."/>
        </authorList>
    </citation>
    <scope>NUCLEOTIDE SEQUENCE</scope>
    <source>
        <strain evidence="2">3924</strain>
    </source>
</reference>
<organism evidence="2 3">
    <name type="scientific">Candidatus Aphodosoma intestinipullorum</name>
    <dbReference type="NCBI Taxonomy" id="2840674"/>
    <lineage>
        <taxon>Bacteria</taxon>
        <taxon>Pseudomonadati</taxon>
        <taxon>Bacteroidota</taxon>
        <taxon>Bacteroidia</taxon>
        <taxon>Bacteroidales</taxon>
        <taxon>Candidatus Aphodosoma</taxon>
    </lineage>
</organism>
<dbReference type="PANTHER" id="PTHR40396">
    <property type="entry name" value="ATPASE-LIKE PROTEIN"/>
    <property type="match status" value="1"/>
</dbReference>
<dbReference type="GO" id="GO:0005524">
    <property type="term" value="F:ATP binding"/>
    <property type="evidence" value="ECO:0007669"/>
    <property type="project" value="UniProtKB-KW"/>
</dbReference>
<dbReference type="InterPro" id="IPR003959">
    <property type="entry name" value="ATPase_AAA_core"/>
</dbReference>
<dbReference type="PANTHER" id="PTHR40396:SF1">
    <property type="entry name" value="ATPASE AAA-TYPE CORE DOMAIN-CONTAINING PROTEIN"/>
    <property type="match status" value="1"/>
</dbReference>
<name>A0A940IE44_9BACT</name>
<sequence>MNRFSVKQLGPIEDVSIDFGDLTILVGPQASGKSIILETLKLVVDHDSVINTLDRYNYIIGHNTDNILNVFYGVGMSAIWKKDSHVELDGIPFRLKDLPKKGDDRIDDMLFYVPAQRILSIADGRPKNFMEFDSSSPYILRSFSETLRLFMQHGMGSADVLFPMKNRLKGFLRNAFNESIFHGAKIIMEERSGQKKMVLDVDNLNIPFMSWSAGQKEFMPLLLAFYCLSGPPSKVVKREKYKYVVIEEPEMGLHPRAIISVLLQILELIQTEGYKVIVSTHSPVLLEFAWAFNQLGKMHRQYDALYEIFNVPEESPVRVMLEGLLAKTIRTYYFKRINGNGRVVSCDISSLDVTDSKDAVSEWGGLSEFSCKVSDVVSRYMVDAEDGE</sequence>
<dbReference type="SUPFAM" id="SSF52540">
    <property type="entry name" value="P-loop containing nucleoside triphosphate hydrolases"/>
    <property type="match status" value="1"/>
</dbReference>
<dbReference type="Gene3D" id="3.40.50.300">
    <property type="entry name" value="P-loop containing nucleotide triphosphate hydrolases"/>
    <property type="match status" value="1"/>
</dbReference>
<keyword evidence="2" id="KW-0067">ATP-binding</keyword>
<reference evidence="2" key="1">
    <citation type="submission" date="2020-10" db="EMBL/GenBank/DDBJ databases">
        <authorList>
            <person name="Gilroy R."/>
        </authorList>
    </citation>
    <scope>NUCLEOTIDE SEQUENCE</scope>
    <source>
        <strain evidence="2">3924</strain>
    </source>
</reference>
<dbReference type="Pfam" id="PF13304">
    <property type="entry name" value="AAA_21"/>
    <property type="match status" value="1"/>
</dbReference>